<name>A0AAV8QPK4_ENSVE</name>
<gene>
    <name evidence="2" type="ORF">OPV22_020245</name>
</gene>
<dbReference type="Pfam" id="PF23156">
    <property type="entry name" value="DUF7054"/>
    <property type="match status" value="1"/>
</dbReference>
<comment type="caution">
    <text evidence="2">The sequence shown here is derived from an EMBL/GenBank/DDBJ whole genome shotgun (WGS) entry which is preliminary data.</text>
</comment>
<organism evidence="2 3">
    <name type="scientific">Ensete ventricosum</name>
    <name type="common">Abyssinian banana</name>
    <name type="synonym">Musa ensete</name>
    <dbReference type="NCBI Taxonomy" id="4639"/>
    <lineage>
        <taxon>Eukaryota</taxon>
        <taxon>Viridiplantae</taxon>
        <taxon>Streptophyta</taxon>
        <taxon>Embryophyta</taxon>
        <taxon>Tracheophyta</taxon>
        <taxon>Spermatophyta</taxon>
        <taxon>Magnoliopsida</taxon>
        <taxon>Liliopsida</taxon>
        <taxon>Zingiberales</taxon>
        <taxon>Musaceae</taxon>
        <taxon>Ensete</taxon>
    </lineage>
</organism>
<protein>
    <recommendedName>
        <fullName evidence="1">DUF7054 domain-containing protein</fullName>
    </recommendedName>
</protein>
<evidence type="ECO:0000313" key="2">
    <source>
        <dbReference type="EMBL" id="KAJ8476518.1"/>
    </source>
</evidence>
<proteinExistence type="predicted"/>
<feature type="domain" description="DUF7054" evidence="1">
    <location>
        <begin position="2"/>
        <end position="61"/>
    </location>
</feature>
<dbReference type="AlphaFoldDB" id="A0AAV8QPK4"/>
<reference evidence="2 3" key="1">
    <citation type="submission" date="2022-12" db="EMBL/GenBank/DDBJ databases">
        <title>Chromosome-scale assembly of the Ensete ventricosum genome.</title>
        <authorList>
            <person name="Dussert Y."/>
            <person name="Stocks J."/>
            <person name="Wendawek A."/>
            <person name="Woldeyes F."/>
            <person name="Nichols R.A."/>
            <person name="Borrell J.S."/>
        </authorList>
    </citation>
    <scope>NUCLEOTIDE SEQUENCE [LARGE SCALE GENOMIC DNA]</scope>
    <source>
        <strain evidence="3">cv. Maze</strain>
        <tissue evidence="2">Seeds</tissue>
    </source>
</reference>
<dbReference type="Proteomes" id="UP001222027">
    <property type="component" value="Unassembled WGS sequence"/>
</dbReference>
<dbReference type="InterPro" id="IPR055482">
    <property type="entry name" value="DUF7054"/>
</dbReference>
<accession>A0AAV8QPK4</accession>
<sequence length="168" mass="19108">MTMQRSPGPVRAIASTDWRVKNLVAAALRLYTKVGRQSASTTLQFSLEGLDPKEKLIDEGTSSSVSILLLLLLLLLLQRHTISSASEILRRPHLWLRFMNCWRQNPHKELRARIAKERIAQLGPPHTINHLRQRGMHSIHMFSLPPSLQLLGAVAYRPFISARPRHAM</sequence>
<dbReference type="EMBL" id="JAQQAF010000006">
    <property type="protein sequence ID" value="KAJ8476518.1"/>
    <property type="molecule type" value="Genomic_DNA"/>
</dbReference>
<keyword evidence="3" id="KW-1185">Reference proteome</keyword>
<evidence type="ECO:0000313" key="3">
    <source>
        <dbReference type="Proteomes" id="UP001222027"/>
    </source>
</evidence>
<evidence type="ECO:0000259" key="1">
    <source>
        <dbReference type="Pfam" id="PF23156"/>
    </source>
</evidence>